<accession>A0AAD1TLS8</accession>
<feature type="transmembrane region" description="Helical" evidence="2">
    <location>
        <begin position="144"/>
        <end position="161"/>
    </location>
</feature>
<keyword evidence="2" id="KW-0812">Transmembrane</keyword>
<feature type="non-terminal residue" evidence="3">
    <location>
        <position position="1"/>
    </location>
</feature>
<gene>
    <name evidence="3" type="ORF">PECUL_23A011053</name>
</gene>
<feature type="compositionally biased region" description="Basic residues" evidence="1">
    <location>
        <begin position="102"/>
        <end position="113"/>
    </location>
</feature>
<comment type="caution">
    <text evidence="3">The sequence shown here is derived from an EMBL/GenBank/DDBJ whole genome shotgun (WGS) entry which is preliminary data.</text>
</comment>
<feature type="transmembrane region" description="Helical" evidence="2">
    <location>
        <begin position="296"/>
        <end position="318"/>
    </location>
</feature>
<keyword evidence="4" id="KW-1185">Reference proteome</keyword>
<evidence type="ECO:0000313" key="4">
    <source>
        <dbReference type="Proteomes" id="UP001295444"/>
    </source>
</evidence>
<feature type="compositionally biased region" description="Basic and acidic residues" evidence="1">
    <location>
        <begin position="69"/>
        <end position="81"/>
    </location>
</feature>
<dbReference type="EMBL" id="CAKOES020000376">
    <property type="protein sequence ID" value="CAH2330236.1"/>
    <property type="molecule type" value="Genomic_DNA"/>
</dbReference>
<feature type="region of interest" description="Disordered" evidence="1">
    <location>
        <begin position="1"/>
        <end position="126"/>
    </location>
</feature>
<name>A0AAD1TLS8_PELCU</name>
<sequence>RNIVDSKTLKCPVQESSSPRSTAVSVEETSQDAKVSENKTPIIREHDGPKAVRAEGKETGVEDAQNLKTRPEGIKKEDTTSAEHSGNVGISTFPPKSPSSTRSKRRRRRRKKQSLTDDSFVSQVHETSHTKITERLRALSAVKFGNRFIFLFIIISMVFVFDNANCSPAPSVKSVNQKYEFCNNSLNLANRHMIVIMHMKTVCSSKQIIFKCTLKGFTAYLHNESCVYMQTPDEFIKTYHLEYGNRGEFIISTPIDQLNENASEIPGTNKMTALALSNRTDSRNETEFSRHSLPQLATRLVIILVALILPPAIFFFYLHRKVRNSQQNTHVRVQYNQVTRSDDLNGQHSVEGEAQSPVSDERLTNNTGQNGIGGIDCDSV</sequence>
<dbReference type="Proteomes" id="UP001295444">
    <property type="component" value="Unassembled WGS sequence"/>
</dbReference>
<organism evidence="3 4">
    <name type="scientific">Pelobates cultripes</name>
    <name type="common">Western spadefoot toad</name>
    <dbReference type="NCBI Taxonomy" id="61616"/>
    <lineage>
        <taxon>Eukaryota</taxon>
        <taxon>Metazoa</taxon>
        <taxon>Chordata</taxon>
        <taxon>Craniata</taxon>
        <taxon>Vertebrata</taxon>
        <taxon>Euteleostomi</taxon>
        <taxon>Amphibia</taxon>
        <taxon>Batrachia</taxon>
        <taxon>Anura</taxon>
        <taxon>Pelobatoidea</taxon>
        <taxon>Pelobatidae</taxon>
        <taxon>Pelobates</taxon>
    </lineage>
</organism>
<dbReference type="AlphaFoldDB" id="A0AAD1TLS8"/>
<feature type="compositionally biased region" description="Polar residues" evidence="1">
    <location>
        <begin position="14"/>
        <end position="28"/>
    </location>
</feature>
<protein>
    <submittedName>
        <fullName evidence="3">Uncharacterized protein</fullName>
    </submittedName>
</protein>
<evidence type="ECO:0000256" key="2">
    <source>
        <dbReference type="SAM" id="Phobius"/>
    </source>
</evidence>
<reference evidence="3" key="1">
    <citation type="submission" date="2022-03" db="EMBL/GenBank/DDBJ databases">
        <authorList>
            <person name="Alioto T."/>
            <person name="Alioto T."/>
            <person name="Gomez Garrido J."/>
        </authorList>
    </citation>
    <scope>NUCLEOTIDE SEQUENCE</scope>
</reference>
<feature type="compositionally biased region" description="Polar residues" evidence="1">
    <location>
        <begin position="116"/>
        <end position="125"/>
    </location>
</feature>
<keyword evidence="2" id="KW-1133">Transmembrane helix</keyword>
<evidence type="ECO:0000256" key="1">
    <source>
        <dbReference type="SAM" id="MobiDB-lite"/>
    </source>
</evidence>
<keyword evidence="2" id="KW-0472">Membrane</keyword>
<feature type="region of interest" description="Disordered" evidence="1">
    <location>
        <begin position="339"/>
        <end position="380"/>
    </location>
</feature>
<feature type="compositionally biased region" description="Basic and acidic residues" evidence="1">
    <location>
        <begin position="34"/>
        <end position="60"/>
    </location>
</feature>
<proteinExistence type="predicted"/>
<evidence type="ECO:0000313" key="3">
    <source>
        <dbReference type="EMBL" id="CAH2330236.1"/>
    </source>
</evidence>